<evidence type="ECO:0000259" key="3">
    <source>
        <dbReference type="Pfam" id="PF13719"/>
    </source>
</evidence>
<dbReference type="eggNOG" id="ENOG5030T5U">
    <property type="taxonomic scope" value="Bacteria"/>
</dbReference>
<protein>
    <submittedName>
        <fullName evidence="4">MJ0042 family finger-like domain protein</fullName>
    </submittedName>
</protein>
<keyword evidence="5" id="KW-1185">Reference proteome</keyword>
<gene>
    <name evidence="4" type="ORF">OFBG_01577</name>
</gene>
<feature type="compositionally biased region" description="Polar residues" evidence="1">
    <location>
        <begin position="146"/>
        <end position="156"/>
    </location>
</feature>
<dbReference type="RefSeq" id="WP_005881803.1">
    <property type="nucleotide sequence ID" value="NZ_CP019430.1"/>
</dbReference>
<dbReference type="Pfam" id="PF11906">
    <property type="entry name" value="DUF3426"/>
    <property type="match status" value="1"/>
</dbReference>
<dbReference type="HOGENOM" id="CLU_036053_4_0_4"/>
<dbReference type="AlphaFoldDB" id="C3XBH3"/>
<name>C3XBH3_OXAFO</name>
<dbReference type="NCBIfam" id="TIGR02098">
    <property type="entry name" value="MJ0042_CXXC"/>
    <property type="match status" value="1"/>
</dbReference>
<feature type="transmembrane region" description="Helical" evidence="2">
    <location>
        <begin position="227"/>
        <end position="246"/>
    </location>
</feature>
<keyword evidence="2" id="KW-0812">Transmembrane</keyword>
<evidence type="ECO:0000313" key="5">
    <source>
        <dbReference type="Proteomes" id="UP000005089"/>
    </source>
</evidence>
<dbReference type="STRING" id="847.BRW83_0516"/>
<dbReference type="Pfam" id="PF13719">
    <property type="entry name" value="Zn_ribbon_5"/>
    <property type="match status" value="1"/>
</dbReference>
<evidence type="ECO:0000313" key="4">
    <source>
        <dbReference type="EMBL" id="EEO30549.1"/>
    </source>
</evidence>
<evidence type="ECO:0000256" key="2">
    <source>
        <dbReference type="SAM" id="Phobius"/>
    </source>
</evidence>
<feature type="region of interest" description="Disordered" evidence="1">
    <location>
        <begin position="134"/>
        <end position="170"/>
    </location>
</feature>
<dbReference type="OrthoDB" id="5294582at2"/>
<accession>C3XBH3</accession>
<dbReference type="EMBL" id="GG658170">
    <property type="protein sequence ID" value="EEO30549.1"/>
    <property type="molecule type" value="Genomic_DNA"/>
</dbReference>
<proteinExistence type="predicted"/>
<dbReference type="GeneID" id="77134426"/>
<keyword evidence="2" id="KW-0472">Membrane</keyword>
<reference evidence="4 5" key="1">
    <citation type="submission" date="2009-02" db="EMBL/GenBank/DDBJ databases">
        <title>The Genome Sequence of Oxalobacter formigenes OXCC13.</title>
        <authorList>
            <consortium name="The Broad Institute Genome Sequencing Platform"/>
            <person name="Ward D."/>
            <person name="Young S.K."/>
            <person name="Kodira C.D."/>
            <person name="Zeng Q."/>
            <person name="Koehrsen M."/>
            <person name="Alvarado L."/>
            <person name="Berlin A."/>
            <person name="Borenstein D."/>
            <person name="Chen Z."/>
            <person name="Engels R."/>
            <person name="Freedman E."/>
            <person name="Gellesch M."/>
            <person name="Goldberg J."/>
            <person name="Griggs A."/>
            <person name="Gujja S."/>
            <person name="Heiman D."/>
            <person name="Hepburn T."/>
            <person name="Howarth C."/>
            <person name="Jen D."/>
            <person name="Larson L."/>
            <person name="Lewis B."/>
            <person name="Mehta T."/>
            <person name="Park D."/>
            <person name="Pearson M."/>
            <person name="Roberts A."/>
            <person name="Saif S."/>
            <person name="Shea T."/>
            <person name="Shenoy N."/>
            <person name="Sisk P."/>
            <person name="Stolte C."/>
            <person name="Sykes S."/>
            <person name="Walk T."/>
            <person name="White J."/>
            <person name="Yandava C."/>
            <person name="Allison M.J."/>
            <person name="Lander E."/>
            <person name="Nusbaum C."/>
            <person name="Galagan J."/>
            <person name="Birren B."/>
        </authorList>
    </citation>
    <scope>NUCLEOTIDE SEQUENCE [LARGE SCALE GENOMIC DNA]</scope>
    <source>
        <strain evidence="4 5">OXCC13</strain>
    </source>
</reference>
<evidence type="ECO:0000256" key="1">
    <source>
        <dbReference type="SAM" id="MobiDB-lite"/>
    </source>
</evidence>
<keyword evidence="2" id="KW-1133">Transmembrane helix</keyword>
<dbReference type="Proteomes" id="UP000005089">
    <property type="component" value="Unassembled WGS sequence"/>
</dbReference>
<feature type="domain" description="Zinc finger/thioredoxin putative" evidence="3">
    <location>
        <begin position="3"/>
        <end position="35"/>
    </location>
</feature>
<sequence>MSLATRCPKCNTVFQVNEEQLKRYSGVVRCGVCHNPFNGIDHLIGRLSHSEPDSALSKPENVSSALISRDSAPTKPGEQGKAPAKETFSSNLAPSSEKINEDDENTAINETISAQEAALRQSFEKQIQSISFDLNLSSPEEDKPDSSVTDTTNPTAGDTEAKPAESIPFTANIERKEPFLPTDPVKDDIAPAVIVDAPKKDVETPASTEELVKIVNKKKKRSRFSQFLWSIGTLLLLAFLGLQGIYRYSEEITAWWPPAEELVNTTCELLSCPVKAPIKKPALTIETGVPEKLENSADQYTQNMTITNNSPDLQIWPALVMELTDSDNKVLLRRTFQPEEYLPEEAGTAKGLAPTSAITFKMTFEFTHNSAVKSRVFLIDNP</sequence>
<feature type="region of interest" description="Disordered" evidence="1">
    <location>
        <begin position="51"/>
        <end position="102"/>
    </location>
</feature>
<dbReference type="InterPro" id="IPR021834">
    <property type="entry name" value="DUF3426"/>
</dbReference>
<organism evidence="4 5">
    <name type="scientific">Oxalobacter formigenes OXCC13</name>
    <dbReference type="NCBI Taxonomy" id="556269"/>
    <lineage>
        <taxon>Bacteria</taxon>
        <taxon>Pseudomonadati</taxon>
        <taxon>Pseudomonadota</taxon>
        <taxon>Betaproteobacteria</taxon>
        <taxon>Burkholderiales</taxon>
        <taxon>Oxalobacteraceae</taxon>
        <taxon>Oxalobacter</taxon>
    </lineage>
</organism>
<dbReference type="InterPro" id="IPR011723">
    <property type="entry name" value="Znf/thioredoxin_put"/>
</dbReference>